<sequence length="244" mass="26704">MDNTENKPNFTLNTPTAIIVAGLIIAGAIVLTNTPSSTRGKIIGAVAGSEIDLEKPIHKLLGLNSNEFKKCLESEEIAERVETQYQDGVRAGVEGTPGSVVIVGENTYSLPGAQPIENIRTLIDGVLAGQTWPNENINVAPVGQDDYIFGNPEAEIKIVEFSDLECPFCKSFHVTLHQVVQEYDGKVAWIYRHFPIDSRHPKADAEAVAVECAGKLGGNEMFWKYIDKLFEVTPSNNGFDLKFL</sequence>
<evidence type="ECO:0000256" key="5">
    <source>
        <dbReference type="ARBA" id="ARBA00023284"/>
    </source>
</evidence>
<evidence type="ECO:0000256" key="3">
    <source>
        <dbReference type="ARBA" id="ARBA00023002"/>
    </source>
</evidence>
<dbReference type="PANTHER" id="PTHR13887">
    <property type="entry name" value="GLUTATHIONE S-TRANSFERASE KAPPA"/>
    <property type="match status" value="1"/>
</dbReference>
<evidence type="ECO:0000259" key="7">
    <source>
        <dbReference type="Pfam" id="PF01323"/>
    </source>
</evidence>
<dbReference type="InterPro" id="IPR036249">
    <property type="entry name" value="Thioredoxin-like_sf"/>
</dbReference>
<comment type="caution">
    <text evidence="9">The sequence shown here is derived from an EMBL/GenBank/DDBJ whole genome shotgun (WGS) entry which is preliminary data.</text>
</comment>
<dbReference type="Pfam" id="PF13462">
    <property type="entry name" value="Thioredoxin_4"/>
    <property type="match status" value="1"/>
</dbReference>
<feature type="domain" description="DSBA-like thioredoxin" evidence="7">
    <location>
        <begin position="59"/>
        <end position="123"/>
    </location>
</feature>
<evidence type="ECO:0000313" key="10">
    <source>
        <dbReference type="Proteomes" id="UP000177195"/>
    </source>
</evidence>
<keyword evidence="6" id="KW-0812">Transmembrane</keyword>
<keyword evidence="3" id="KW-0560">Oxidoreductase</keyword>
<dbReference type="InterPro" id="IPR012336">
    <property type="entry name" value="Thioredoxin-like_fold"/>
</dbReference>
<dbReference type="Proteomes" id="UP000177195">
    <property type="component" value="Unassembled WGS sequence"/>
</dbReference>
<evidence type="ECO:0000256" key="1">
    <source>
        <dbReference type="ARBA" id="ARBA00005791"/>
    </source>
</evidence>
<evidence type="ECO:0000259" key="8">
    <source>
        <dbReference type="Pfam" id="PF13462"/>
    </source>
</evidence>
<dbReference type="PANTHER" id="PTHR13887:SF14">
    <property type="entry name" value="DISULFIDE BOND FORMATION PROTEIN D"/>
    <property type="match status" value="1"/>
</dbReference>
<reference evidence="9 10" key="1">
    <citation type="journal article" date="2016" name="Nat. Commun.">
        <title>Thousands of microbial genomes shed light on interconnected biogeochemical processes in an aquifer system.</title>
        <authorList>
            <person name="Anantharaman K."/>
            <person name="Brown C.T."/>
            <person name="Hug L.A."/>
            <person name="Sharon I."/>
            <person name="Castelle C.J."/>
            <person name="Probst A.J."/>
            <person name="Thomas B.C."/>
            <person name="Singh A."/>
            <person name="Wilkins M.J."/>
            <person name="Karaoz U."/>
            <person name="Brodie E.L."/>
            <person name="Williams K.H."/>
            <person name="Hubbard S.S."/>
            <person name="Banfield J.F."/>
        </authorList>
    </citation>
    <scope>NUCLEOTIDE SEQUENCE [LARGE SCALE GENOMIC DNA]</scope>
</reference>
<organism evidence="9 10">
    <name type="scientific">Candidatus Nomurabacteria bacterium RIFCSPLOWO2_02_FULL_42_17</name>
    <dbReference type="NCBI Taxonomy" id="1801789"/>
    <lineage>
        <taxon>Bacteria</taxon>
        <taxon>Candidatus Nomuraibacteriota</taxon>
    </lineage>
</organism>
<dbReference type="InterPro" id="IPR001853">
    <property type="entry name" value="DSBA-like_thioredoxin_dom"/>
</dbReference>
<comment type="similarity">
    <text evidence="1">Belongs to the thioredoxin family. DsbA subfamily.</text>
</comment>
<dbReference type="EMBL" id="MFVN01000016">
    <property type="protein sequence ID" value="OGI97256.1"/>
    <property type="molecule type" value="Genomic_DNA"/>
</dbReference>
<evidence type="ECO:0000256" key="6">
    <source>
        <dbReference type="SAM" id="Phobius"/>
    </source>
</evidence>
<proteinExistence type="inferred from homology"/>
<protein>
    <recommendedName>
        <fullName evidence="11">Thioredoxin domain-containing protein</fullName>
    </recommendedName>
</protein>
<keyword evidence="4" id="KW-1015">Disulfide bond</keyword>
<evidence type="ECO:0000256" key="4">
    <source>
        <dbReference type="ARBA" id="ARBA00023157"/>
    </source>
</evidence>
<gene>
    <name evidence="9" type="ORF">A3I25_01905</name>
</gene>
<evidence type="ECO:0000313" key="9">
    <source>
        <dbReference type="EMBL" id="OGI97256.1"/>
    </source>
</evidence>
<accession>A0A1F6XSY7</accession>
<dbReference type="Gene3D" id="3.40.30.10">
    <property type="entry name" value="Glutaredoxin"/>
    <property type="match status" value="2"/>
</dbReference>
<dbReference type="AlphaFoldDB" id="A0A1F6XSY7"/>
<feature type="transmembrane region" description="Helical" evidence="6">
    <location>
        <begin position="12"/>
        <end position="31"/>
    </location>
</feature>
<dbReference type="CDD" id="cd02972">
    <property type="entry name" value="DsbA_family"/>
    <property type="match status" value="1"/>
</dbReference>
<feature type="domain" description="Thioredoxin-like fold" evidence="8">
    <location>
        <begin position="146"/>
        <end position="231"/>
    </location>
</feature>
<keyword evidence="2" id="KW-0732">Signal</keyword>
<keyword evidence="5" id="KW-0676">Redox-active center</keyword>
<dbReference type="SUPFAM" id="SSF52833">
    <property type="entry name" value="Thioredoxin-like"/>
    <property type="match status" value="1"/>
</dbReference>
<dbReference type="GO" id="GO:0016491">
    <property type="term" value="F:oxidoreductase activity"/>
    <property type="evidence" value="ECO:0007669"/>
    <property type="project" value="UniProtKB-KW"/>
</dbReference>
<evidence type="ECO:0008006" key="11">
    <source>
        <dbReference type="Google" id="ProtNLM"/>
    </source>
</evidence>
<keyword evidence="6" id="KW-1133">Transmembrane helix</keyword>
<name>A0A1F6XSY7_9BACT</name>
<dbReference type="Pfam" id="PF01323">
    <property type="entry name" value="DSBA"/>
    <property type="match status" value="1"/>
</dbReference>
<keyword evidence="6" id="KW-0472">Membrane</keyword>
<evidence type="ECO:0000256" key="2">
    <source>
        <dbReference type="ARBA" id="ARBA00022729"/>
    </source>
</evidence>